<reference evidence="1" key="1">
    <citation type="submission" date="2014-11" db="EMBL/GenBank/DDBJ databases">
        <authorList>
            <person name="Amaro Gonzalez C."/>
        </authorList>
    </citation>
    <scope>NUCLEOTIDE SEQUENCE</scope>
</reference>
<name>A0A0E9U603_ANGAN</name>
<evidence type="ECO:0000313" key="1">
    <source>
        <dbReference type="EMBL" id="JAH61231.1"/>
    </source>
</evidence>
<organism evidence="1">
    <name type="scientific">Anguilla anguilla</name>
    <name type="common">European freshwater eel</name>
    <name type="synonym">Muraena anguilla</name>
    <dbReference type="NCBI Taxonomy" id="7936"/>
    <lineage>
        <taxon>Eukaryota</taxon>
        <taxon>Metazoa</taxon>
        <taxon>Chordata</taxon>
        <taxon>Craniata</taxon>
        <taxon>Vertebrata</taxon>
        <taxon>Euteleostomi</taxon>
        <taxon>Actinopterygii</taxon>
        <taxon>Neopterygii</taxon>
        <taxon>Teleostei</taxon>
        <taxon>Anguilliformes</taxon>
        <taxon>Anguillidae</taxon>
        <taxon>Anguilla</taxon>
    </lineage>
</organism>
<sequence>MTRTTTSRTARETRT</sequence>
<accession>A0A0E9U603</accession>
<proteinExistence type="predicted"/>
<dbReference type="EMBL" id="GBXM01047346">
    <property type="protein sequence ID" value="JAH61231.1"/>
    <property type="molecule type" value="Transcribed_RNA"/>
</dbReference>
<reference evidence="1" key="2">
    <citation type="journal article" date="2015" name="Fish Shellfish Immunol.">
        <title>Early steps in the European eel (Anguilla anguilla)-Vibrio vulnificus interaction in the gills: Role of the RtxA13 toxin.</title>
        <authorList>
            <person name="Callol A."/>
            <person name="Pajuelo D."/>
            <person name="Ebbesson L."/>
            <person name="Teles M."/>
            <person name="MacKenzie S."/>
            <person name="Amaro C."/>
        </authorList>
    </citation>
    <scope>NUCLEOTIDE SEQUENCE</scope>
</reference>
<protein>
    <submittedName>
        <fullName evidence="1">Uncharacterized protein</fullName>
    </submittedName>
</protein>